<dbReference type="GO" id="GO:0006631">
    <property type="term" value="P:fatty acid metabolic process"/>
    <property type="evidence" value="ECO:0007669"/>
    <property type="project" value="TreeGrafter"/>
</dbReference>
<gene>
    <name evidence="5" type="ORF">AJE_03471</name>
</gene>
<dbReference type="AlphaFoldDB" id="H3ZBI9"/>
<accession>H3ZBI9</accession>
<reference evidence="5 6" key="1">
    <citation type="journal article" date="2012" name="J. Bacteriol.">
        <title>Genome Sequence of Extracellular-Protease-Producing Alishewanella jeotgali Isolated from Traditional Korean Fermented Seafood.</title>
        <authorList>
            <person name="Jung J."/>
            <person name="Chun J."/>
            <person name="Park W."/>
        </authorList>
    </citation>
    <scope>NUCLEOTIDE SEQUENCE [LARGE SCALE GENOMIC DNA]</scope>
    <source>
        <strain evidence="5 6">KCTC 22429</strain>
    </source>
</reference>
<dbReference type="PANTHER" id="PTHR43201:SF5">
    <property type="entry name" value="MEDIUM-CHAIN ACYL-COA LIGASE ACSF2, MITOCHONDRIAL"/>
    <property type="match status" value="1"/>
</dbReference>
<evidence type="ECO:0000256" key="1">
    <source>
        <dbReference type="ARBA" id="ARBA00006432"/>
    </source>
</evidence>
<evidence type="ECO:0000259" key="3">
    <source>
        <dbReference type="Pfam" id="PF00501"/>
    </source>
</evidence>
<dbReference type="Pfam" id="PF13193">
    <property type="entry name" value="AMP-binding_C"/>
    <property type="match status" value="1"/>
</dbReference>
<dbReference type="PATRIC" id="fig|1129374.4.peg.703"/>
<name>H3ZBI9_9ALTE</name>
<comment type="similarity">
    <text evidence="1">Belongs to the ATP-dependent AMP-binding enzyme family.</text>
</comment>
<dbReference type="Pfam" id="PF00501">
    <property type="entry name" value="AMP-binding"/>
    <property type="match status" value="1"/>
</dbReference>
<dbReference type="Proteomes" id="UP000012046">
    <property type="component" value="Unassembled WGS sequence"/>
</dbReference>
<feature type="domain" description="AMP-binding enzyme C-terminal" evidence="4">
    <location>
        <begin position="344"/>
        <end position="421"/>
    </location>
</feature>
<dbReference type="GO" id="GO:0031956">
    <property type="term" value="F:medium-chain fatty acid-CoA ligase activity"/>
    <property type="evidence" value="ECO:0007669"/>
    <property type="project" value="TreeGrafter"/>
</dbReference>
<protein>
    <submittedName>
        <fullName evidence="5">Uncharacterized protein</fullName>
    </submittedName>
</protein>
<dbReference type="Gene3D" id="3.30.300.30">
    <property type="match status" value="1"/>
</dbReference>
<dbReference type="PANTHER" id="PTHR43201">
    <property type="entry name" value="ACYL-COA SYNTHETASE"/>
    <property type="match status" value="1"/>
</dbReference>
<comment type="caution">
    <text evidence="5">The sequence shown here is derived from an EMBL/GenBank/DDBJ whole genome shotgun (WGS) entry which is preliminary data.</text>
</comment>
<organism evidence="5 6">
    <name type="scientific">Alishewanella jeotgali KCTC 22429</name>
    <dbReference type="NCBI Taxonomy" id="1129374"/>
    <lineage>
        <taxon>Bacteria</taxon>
        <taxon>Pseudomonadati</taxon>
        <taxon>Pseudomonadota</taxon>
        <taxon>Gammaproteobacteria</taxon>
        <taxon>Alteromonadales</taxon>
        <taxon>Alteromonadaceae</taxon>
        <taxon>Alishewanella</taxon>
    </lineage>
</organism>
<keyword evidence="6" id="KW-1185">Reference proteome</keyword>
<evidence type="ECO:0000313" key="6">
    <source>
        <dbReference type="Proteomes" id="UP000012046"/>
    </source>
</evidence>
<proteinExistence type="inferred from homology"/>
<keyword evidence="2" id="KW-0436">Ligase</keyword>
<dbReference type="eggNOG" id="COG0318">
    <property type="taxonomic scope" value="Bacteria"/>
</dbReference>
<dbReference type="SUPFAM" id="SSF56801">
    <property type="entry name" value="Acetyl-CoA synthetase-like"/>
    <property type="match status" value="1"/>
</dbReference>
<dbReference type="STRING" id="1129374.AJE_03471"/>
<dbReference type="InterPro" id="IPR042099">
    <property type="entry name" value="ANL_N_sf"/>
</dbReference>
<dbReference type="EMBL" id="AHTH01000005">
    <property type="protein sequence ID" value="EHR42303.1"/>
    <property type="molecule type" value="Genomic_DNA"/>
</dbReference>
<dbReference type="Gene3D" id="3.40.50.12780">
    <property type="entry name" value="N-terminal domain of ligase-like"/>
    <property type="match status" value="1"/>
</dbReference>
<evidence type="ECO:0000259" key="4">
    <source>
        <dbReference type="Pfam" id="PF13193"/>
    </source>
</evidence>
<dbReference type="InterPro" id="IPR000873">
    <property type="entry name" value="AMP-dep_synth/lig_dom"/>
</dbReference>
<dbReference type="InterPro" id="IPR025110">
    <property type="entry name" value="AMP-bd_C"/>
</dbReference>
<dbReference type="InterPro" id="IPR045851">
    <property type="entry name" value="AMP-bd_C_sf"/>
</dbReference>
<dbReference type="RefSeq" id="WP_008949699.1">
    <property type="nucleotide sequence ID" value="NZ_AHTH01000005.1"/>
</dbReference>
<evidence type="ECO:0000256" key="2">
    <source>
        <dbReference type="ARBA" id="ARBA00022598"/>
    </source>
</evidence>
<feature type="domain" description="AMP-dependent synthetase/ligase" evidence="3">
    <location>
        <begin position="111"/>
        <end position="263"/>
    </location>
</feature>
<evidence type="ECO:0000313" key="5">
    <source>
        <dbReference type="EMBL" id="EHR42303.1"/>
    </source>
</evidence>
<sequence length="430" mass="47698">MSLLQRLEQANYQTTAIAAECECSYSELINNAQQIRHQYPDLKHQTVAVRFKDLSNFCAQILAFDGWCSKLYLLSDKALLPDDITLFPDGVSSIASQPEHRELLSKEITTHWFMATSGTTDIPKWIGHSLDSLTRAVKINVNNAALRWALCYQPTRFAGLQVVLQSLLTGATLVDCTNGDAAQRFTEMQRGAVNAISATPSLWRQLLMTNEMLSLPLKRITLGGEIAGQRLLDNLAALFPQAKLLHIYASTEAGVGFAVSDKKAGFPLNWLKQGHNGLSFKVDSRQHLWLKPPQKPDINLADRIDVEGFLDSEDLVEVTEDRVHFLGRANGLINVGGSKVQPEQVEQVLLQHPAVLQARVYAKSNSVLGQLVAADLQVAPNHDVKTLKLQLIQHCMASLARYQLPTQLNFVDNIATNASGKLSRKREDKE</sequence>